<comment type="pathway">
    <text evidence="8">Polyol metabolism; myo-inositol biosynthesis; myo-inositol from D-glucose 6-phosphate: step 2/2.</text>
</comment>
<evidence type="ECO:0000256" key="3">
    <source>
        <dbReference type="ARBA" id="ARBA00009759"/>
    </source>
</evidence>
<dbReference type="Proteomes" id="UP000398389">
    <property type="component" value="Unassembled WGS sequence"/>
</dbReference>
<dbReference type="CDD" id="cd01639">
    <property type="entry name" value="IMPase"/>
    <property type="match status" value="1"/>
</dbReference>
<dbReference type="Pfam" id="PF00459">
    <property type="entry name" value="Inositol_P"/>
    <property type="match status" value="1"/>
</dbReference>
<dbReference type="PRINTS" id="PR00377">
    <property type="entry name" value="IMPHPHTASES"/>
</dbReference>
<dbReference type="InterPro" id="IPR033942">
    <property type="entry name" value="IMPase"/>
</dbReference>
<dbReference type="AlphaFoldDB" id="A0A5E8C4Z7"/>
<dbReference type="EMBL" id="CABVLU010000004">
    <property type="protein sequence ID" value="VVT56236.1"/>
    <property type="molecule type" value="Genomic_DNA"/>
</dbReference>
<dbReference type="UniPathway" id="UPA00823">
    <property type="reaction ID" value="UER00788"/>
</dbReference>
<dbReference type="InterPro" id="IPR000760">
    <property type="entry name" value="Inositol_monophosphatase-like"/>
</dbReference>
<feature type="binding site" evidence="7">
    <location>
        <position position="92"/>
    </location>
    <ligand>
        <name>Mg(2+)</name>
        <dbReference type="ChEBI" id="CHEBI:18420"/>
        <label>1</label>
        <note>catalytic</note>
    </ligand>
</feature>
<dbReference type="InterPro" id="IPR020550">
    <property type="entry name" value="Inositol_monophosphatase_CS"/>
</dbReference>
<evidence type="ECO:0000256" key="7">
    <source>
        <dbReference type="PIRSR" id="PIRSR600760-2"/>
    </source>
</evidence>
<dbReference type="SUPFAM" id="SSF56655">
    <property type="entry name" value="Carbohydrate phosphatase"/>
    <property type="match status" value="1"/>
</dbReference>
<evidence type="ECO:0000256" key="8">
    <source>
        <dbReference type="RuleBase" id="RU364068"/>
    </source>
</evidence>
<dbReference type="PANTHER" id="PTHR20854:SF4">
    <property type="entry name" value="INOSITOL-1-MONOPHOSPHATASE-RELATED"/>
    <property type="match status" value="1"/>
</dbReference>
<evidence type="ECO:0000256" key="5">
    <source>
        <dbReference type="ARBA" id="ARBA00022801"/>
    </source>
</evidence>
<protein>
    <recommendedName>
        <fullName evidence="8">Inositol-1-monophosphatase</fullName>
        <ecNumber evidence="8">3.1.3.25</ecNumber>
    </recommendedName>
</protein>
<dbReference type="PROSITE" id="PS00630">
    <property type="entry name" value="IMP_2"/>
    <property type="match status" value="1"/>
</dbReference>
<evidence type="ECO:0000313" key="9">
    <source>
        <dbReference type="EMBL" id="VVT56236.1"/>
    </source>
</evidence>
<feature type="binding site" evidence="7">
    <location>
        <position position="228"/>
    </location>
    <ligand>
        <name>Mg(2+)</name>
        <dbReference type="ChEBI" id="CHEBI:18420"/>
        <label>1</label>
        <note>catalytic</note>
    </ligand>
</feature>
<keyword evidence="4 7" id="KW-0479">Metal-binding</keyword>
<comment type="catalytic activity">
    <reaction evidence="1 8">
        <text>a myo-inositol phosphate + H2O = myo-inositol + phosphate</text>
        <dbReference type="Rhea" id="RHEA:24056"/>
        <dbReference type="ChEBI" id="CHEBI:15377"/>
        <dbReference type="ChEBI" id="CHEBI:17268"/>
        <dbReference type="ChEBI" id="CHEBI:43474"/>
        <dbReference type="ChEBI" id="CHEBI:84139"/>
        <dbReference type="EC" id="3.1.3.25"/>
    </reaction>
</comment>
<dbReference type="GeneID" id="43583723"/>
<evidence type="ECO:0000256" key="4">
    <source>
        <dbReference type="ARBA" id="ARBA00022723"/>
    </source>
</evidence>
<evidence type="ECO:0000256" key="2">
    <source>
        <dbReference type="ARBA" id="ARBA00001946"/>
    </source>
</evidence>
<organism evidence="9 10">
    <name type="scientific">Magnusiomyces paraingens</name>
    <dbReference type="NCBI Taxonomy" id="2606893"/>
    <lineage>
        <taxon>Eukaryota</taxon>
        <taxon>Fungi</taxon>
        <taxon>Dikarya</taxon>
        <taxon>Ascomycota</taxon>
        <taxon>Saccharomycotina</taxon>
        <taxon>Dipodascomycetes</taxon>
        <taxon>Dipodascales</taxon>
        <taxon>Dipodascaceae</taxon>
        <taxon>Magnusiomyces</taxon>
    </lineage>
</organism>
<dbReference type="GO" id="GO:0007165">
    <property type="term" value="P:signal transduction"/>
    <property type="evidence" value="ECO:0007669"/>
    <property type="project" value="TreeGrafter"/>
</dbReference>
<evidence type="ECO:0000313" key="10">
    <source>
        <dbReference type="Proteomes" id="UP000398389"/>
    </source>
</evidence>
<feature type="binding site" evidence="7">
    <location>
        <position position="89"/>
    </location>
    <ligand>
        <name>Mg(2+)</name>
        <dbReference type="ChEBI" id="CHEBI:18420"/>
        <label>1</label>
        <note>catalytic</note>
    </ligand>
</feature>
<dbReference type="EC" id="3.1.3.25" evidence="8"/>
<feature type="binding site" evidence="7">
    <location>
        <position position="91"/>
    </location>
    <ligand>
        <name>Mg(2+)</name>
        <dbReference type="ChEBI" id="CHEBI:18420"/>
        <label>1</label>
        <note>catalytic</note>
    </ligand>
</feature>
<dbReference type="GO" id="GO:0008934">
    <property type="term" value="F:inositol monophosphate 1-phosphatase activity"/>
    <property type="evidence" value="ECO:0007669"/>
    <property type="project" value="InterPro"/>
</dbReference>
<evidence type="ECO:0000256" key="6">
    <source>
        <dbReference type="ARBA" id="ARBA00022842"/>
    </source>
</evidence>
<dbReference type="Gene3D" id="3.30.540.10">
    <property type="entry name" value="Fructose-1,6-Bisphosphatase, subunit A, domain 1"/>
    <property type="match status" value="1"/>
</dbReference>
<dbReference type="FunFam" id="3.30.540.10:FF:000004">
    <property type="entry name" value="Inositol-1-monophosphatase"/>
    <property type="match status" value="1"/>
</dbReference>
<name>A0A5E8C4Z7_9ASCO</name>
<dbReference type="PROSITE" id="PS00629">
    <property type="entry name" value="IMP_1"/>
    <property type="match status" value="1"/>
</dbReference>
<dbReference type="GO" id="GO:0046854">
    <property type="term" value="P:phosphatidylinositol phosphate biosynthetic process"/>
    <property type="evidence" value="ECO:0007669"/>
    <property type="project" value="InterPro"/>
</dbReference>
<sequence>MTEPNLDIIKETLVALARQAGEVMKEKSGKTSFDDKANAVDLVTEIDKAVEELVHNALTVAFPEYKFLGEESYVPGESELTDEPTFILDPIDGTTNFIHSYPSYCISLGFALNKKPTVGVVYNPVTNQLFSAIKGKGAYLNGTQKLPLTAPRPLKLQSALLAIEWGSDRTGNNFKVKTDTFKSLAADSKDGGAFAHGFRSAGSAALNISYAAAGYIDAYWEGGCWAWDVCAGWIILEEAGGIMAGGNKGEWHPAVDSRLYFAVRGAEPAEQKKFVEDFWGHIQGTLDYKV</sequence>
<dbReference type="Gene3D" id="3.40.190.80">
    <property type="match status" value="1"/>
</dbReference>
<dbReference type="GO" id="GO:0006021">
    <property type="term" value="P:inositol biosynthetic process"/>
    <property type="evidence" value="ECO:0007669"/>
    <property type="project" value="UniProtKB-UniPathway"/>
</dbReference>
<keyword evidence="6 7" id="KW-0460">Magnesium</keyword>
<keyword evidence="5 8" id="KW-0378">Hydrolase</keyword>
<proteinExistence type="inferred from homology"/>
<comment type="similarity">
    <text evidence="3 8">Belongs to the inositol monophosphatase superfamily.</text>
</comment>
<accession>A0A5E8C4Z7</accession>
<feature type="binding site" evidence="7">
    <location>
        <position position="70"/>
    </location>
    <ligand>
        <name>Mg(2+)</name>
        <dbReference type="ChEBI" id="CHEBI:18420"/>
        <label>1</label>
        <note>catalytic</note>
    </ligand>
</feature>
<evidence type="ECO:0000256" key="1">
    <source>
        <dbReference type="ARBA" id="ARBA00001033"/>
    </source>
</evidence>
<gene>
    <name evidence="9" type="ORF">SAPINGB_P004908</name>
</gene>
<dbReference type="RefSeq" id="XP_031855514.1">
    <property type="nucleotide sequence ID" value="XM_031999623.1"/>
</dbReference>
<reference evidence="9 10" key="1">
    <citation type="submission" date="2019-09" db="EMBL/GenBank/DDBJ databases">
        <authorList>
            <person name="Brejova B."/>
        </authorList>
    </citation>
    <scope>NUCLEOTIDE SEQUENCE [LARGE SCALE GENOMIC DNA]</scope>
</reference>
<keyword evidence="10" id="KW-1185">Reference proteome</keyword>
<dbReference type="PANTHER" id="PTHR20854">
    <property type="entry name" value="INOSITOL MONOPHOSPHATASE"/>
    <property type="match status" value="1"/>
</dbReference>
<dbReference type="InterPro" id="IPR020583">
    <property type="entry name" value="Inositol_monoP_metal-BS"/>
</dbReference>
<dbReference type="FunFam" id="3.40.190.80:FF:000012">
    <property type="entry name" value="Inositol-1-monophosphatase"/>
    <property type="match status" value="1"/>
</dbReference>
<dbReference type="GO" id="GO:0046872">
    <property type="term" value="F:metal ion binding"/>
    <property type="evidence" value="ECO:0007669"/>
    <property type="project" value="UniProtKB-KW"/>
</dbReference>
<comment type="cofactor">
    <cofactor evidence="2 7 8">
        <name>Mg(2+)</name>
        <dbReference type="ChEBI" id="CHEBI:18420"/>
    </cofactor>
</comment>
<dbReference type="OrthoDB" id="10254945at2759"/>